<proteinExistence type="predicted"/>
<dbReference type="Pfam" id="PF06191">
    <property type="entry name" value="DUF995"/>
    <property type="match status" value="1"/>
</dbReference>
<evidence type="ECO:0000313" key="1">
    <source>
        <dbReference type="EMBL" id="KTT23142.1"/>
    </source>
</evidence>
<evidence type="ECO:0000313" key="2">
    <source>
        <dbReference type="Proteomes" id="UP000072741"/>
    </source>
</evidence>
<dbReference type="EMBL" id="LDSL01000051">
    <property type="protein sequence ID" value="KTT23142.1"/>
    <property type="molecule type" value="Genomic_DNA"/>
</dbReference>
<name>A0A147H0G1_9BURK</name>
<sequence>MLSAFIGAVVVGSAAGAGLNGRTATLSTLARKGRRLDADEIQALVRTGARVVRWHPDGCFQSWTNLPHGQLIANSNDSMTWGRGRWQLKGETLCVEIDWIHRESGLTAHEAGCYAFYVWRGKYYYGPSEEPAAARDSRFGEIQFSR</sequence>
<keyword evidence="2" id="KW-1185">Reference proteome</keyword>
<organism evidence="1 2">
    <name type="scientific">Pseudacidovorax intermedius</name>
    <dbReference type="NCBI Taxonomy" id="433924"/>
    <lineage>
        <taxon>Bacteria</taxon>
        <taxon>Pseudomonadati</taxon>
        <taxon>Pseudomonadota</taxon>
        <taxon>Betaproteobacteria</taxon>
        <taxon>Burkholderiales</taxon>
        <taxon>Comamonadaceae</taxon>
        <taxon>Pseudacidovorax</taxon>
    </lineage>
</organism>
<dbReference type="Proteomes" id="UP000072741">
    <property type="component" value="Unassembled WGS sequence"/>
</dbReference>
<accession>A0A147H0G1</accession>
<comment type="caution">
    <text evidence="1">The sequence shown here is derived from an EMBL/GenBank/DDBJ whole genome shotgun (WGS) entry which is preliminary data.</text>
</comment>
<evidence type="ECO:0008006" key="3">
    <source>
        <dbReference type="Google" id="ProtNLM"/>
    </source>
</evidence>
<dbReference type="RefSeq" id="WP_058641454.1">
    <property type="nucleotide sequence ID" value="NZ_LDSL01000051.1"/>
</dbReference>
<reference evidence="1 2" key="1">
    <citation type="journal article" date="2016" name="Front. Microbiol.">
        <title>Genomic Resource of Rice Seed Associated Bacteria.</title>
        <authorList>
            <person name="Midha S."/>
            <person name="Bansal K."/>
            <person name="Sharma S."/>
            <person name="Kumar N."/>
            <person name="Patil P.P."/>
            <person name="Chaudhry V."/>
            <person name="Patil P.B."/>
        </authorList>
    </citation>
    <scope>NUCLEOTIDE SEQUENCE [LARGE SCALE GENOMIC DNA]</scope>
    <source>
        <strain evidence="1 2">NS331</strain>
    </source>
</reference>
<dbReference type="InterPro" id="IPR009337">
    <property type="entry name" value="DUF995"/>
</dbReference>
<gene>
    <name evidence="1" type="ORF">NS331_07905</name>
</gene>
<protein>
    <recommendedName>
        <fullName evidence="3">DUF995 domain-containing protein</fullName>
    </recommendedName>
</protein>
<dbReference type="AlphaFoldDB" id="A0A147H0G1"/>